<feature type="chain" id="PRO_5046160286" evidence="2">
    <location>
        <begin position="20"/>
        <end position="176"/>
    </location>
</feature>
<dbReference type="Gene3D" id="2.40.160.20">
    <property type="match status" value="1"/>
</dbReference>
<sequence>MKKLMALAMAAAFAAPAFAGDFYAGADIGRGKIDGGNEVIGGTSVTMSDWKDTTYSIFGGYQLNETLSFELGYRSMGKNTVSVASKSVEVKGSAIQASMLASLPVGNDFSVFGRLGVSSFKAKASYNGNSDSSSESKALVGFGVRYAVSKEANIRAEFQKLASDASALTVGVDFKF</sequence>
<reference evidence="4 5" key="1">
    <citation type="submission" date="2024-05" db="EMBL/GenBank/DDBJ databases">
        <title>Roseateles sp. 2.12 16S ribosomal RNA gene Genome sequencing and assembly.</title>
        <authorList>
            <person name="Woo H."/>
        </authorList>
    </citation>
    <scope>NUCLEOTIDE SEQUENCE [LARGE SCALE GENOMIC DNA]</scope>
    <source>
        <strain evidence="4 5">2.12</strain>
    </source>
</reference>
<organism evidence="4 5">
    <name type="scientific">Roseateles flavus</name>
    <dbReference type="NCBI Taxonomy" id="3149041"/>
    <lineage>
        <taxon>Bacteria</taxon>
        <taxon>Pseudomonadati</taxon>
        <taxon>Pseudomonadota</taxon>
        <taxon>Betaproteobacteria</taxon>
        <taxon>Burkholderiales</taxon>
        <taxon>Sphaerotilaceae</taxon>
        <taxon>Roseateles</taxon>
    </lineage>
</organism>
<evidence type="ECO:0000259" key="3">
    <source>
        <dbReference type="Pfam" id="PF01389"/>
    </source>
</evidence>
<proteinExistence type="predicted"/>
<feature type="signal peptide" evidence="2">
    <location>
        <begin position="1"/>
        <end position="19"/>
    </location>
</feature>
<evidence type="ECO:0000256" key="2">
    <source>
        <dbReference type="SAM" id="SignalP"/>
    </source>
</evidence>
<evidence type="ECO:0000313" key="5">
    <source>
        <dbReference type="Proteomes" id="UP001462640"/>
    </source>
</evidence>
<evidence type="ECO:0000313" key="4">
    <source>
        <dbReference type="EMBL" id="MEO3715286.1"/>
    </source>
</evidence>
<dbReference type="RefSeq" id="WP_347612642.1">
    <property type="nucleotide sequence ID" value="NZ_JBDPZC010000013.1"/>
</dbReference>
<accession>A0ABV0GJR7</accession>
<dbReference type="EMBL" id="JBDPZC010000013">
    <property type="protein sequence ID" value="MEO3715286.1"/>
    <property type="molecule type" value="Genomic_DNA"/>
</dbReference>
<comment type="subcellular location">
    <subcellularLocation>
        <location evidence="1">Cell outer membrane</location>
    </subcellularLocation>
</comment>
<dbReference type="Pfam" id="PF01389">
    <property type="entry name" value="OmpA_membrane"/>
    <property type="match status" value="1"/>
</dbReference>
<name>A0ABV0GJR7_9BURK</name>
<keyword evidence="5" id="KW-1185">Reference proteome</keyword>
<protein>
    <submittedName>
        <fullName evidence="4">Outer membrane beta-barrel protein</fullName>
    </submittedName>
</protein>
<dbReference type="InterPro" id="IPR011250">
    <property type="entry name" value="OMP/PagP_B-barrel"/>
</dbReference>
<gene>
    <name evidence="4" type="ORF">ABDJ40_21160</name>
</gene>
<dbReference type="SUPFAM" id="SSF56925">
    <property type="entry name" value="OMPA-like"/>
    <property type="match status" value="1"/>
</dbReference>
<dbReference type="InterPro" id="IPR000498">
    <property type="entry name" value="OmpA-like_TM_dom"/>
</dbReference>
<evidence type="ECO:0000256" key="1">
    <source>
        <dbReference type="ARBA" id="ARBA00004442"/>
    </source>
</evidence>
<comment type="caution">
    <text evidence="4">The sequence shown here is derived from an EMBL/GenBank/DDBJ whole genome shotgun (WGS) entry which is preliminary data.</text>
</comment>
<dbReference type="Proteomes" id="UP001462640">
    <property type="component" value="Unassembled WGS sequence"/>
</dbReference>
<feature type="domain" description="Outer membrane protein OmpA-like transmembrane" evidence="3">
    <location>
        <begin position="20"/>
        <end position="162"/>
    </location>
</feature>
<keyword evidence="2" id="KW-0732">Signal</keyword>